<dbReference type="PROSITE" id="PS51257">
    <property type="entry name" value="PROKAR_LIPOPROTEIN"/>
    <property type="match status" value="1"/>
</dbReference>
<organism evidence="1">
    <name type="scientific">marine sediment metagenome</name>
    <dbReference type="NCBI Taxonomy" id="412755"/>
    <lineage>
        <taxon>unclassified sequences</taxon>
        <taxon>metagenomes</taxon>
        <taxon>ecological metagenomes</taxon>
    </lineage>
</organism>
<reference evidence="1" key="1">
    <citation type="journal article" date="2015" name="Nature">
        <title>Complex archaea that bridge the gap between prokaryotes and eukaryotes.</title>
        <authorList>
            <person name="Spang A."/>
            <person name="Saw J.H."/>
            <person name="Jorgensen S.L."/>
            <person name="Zaremba-Niedzwiedzka K."/>
            <person name="Martijn J."/>
            <person name="Lind A.E."/>
            <person name="van Eijk R."/>
            <person name="Schleper C."/>
            <person name="Guy L."/>
            <person name="Ettema T.J."/>
        </authorList>
    </citation>
    <scope>NUCLEOTIDE SEQUENCE</scope>
</reference>
<dbReference type="AlphaFoldDB" id="A0A0F9TY78"/>
<accession>A0A0F9TY78</accession>
<comment type="caution">
    <text evidence="1">The sequence shown here is derived from an EMBL/GenBank/DDBJ whole genome shotgun (WGS) entry which is preliminary data.</text>
</comment>
<gene>
    <name evidence="1" type="ORF">LCGC14_0335410</name>
</gene>
<proteinExistence type="predicted"/>
<evidence type="ECO:0000313" key="1">
    <source>
        <dbReference type="EMBL" id="KKN79912.1"/>
    </source>
</evidence>
<protein>
    <submittedName>
        <fullName evidence="1">Uncharacterized protein</fullName>
    </submittedName>
</protein>
<name>A0A0F9TY78_9ZZZZ</name>
<sequence length="45" mass="4992">MLKKILMTLLLGGLFLSLPLLSGCEESTSETQLEVEVEETHMVVE</sequence>
<dbReference type="EMBL" id="LAZR01000240">
    <property type="protein sequence ID" value="KKN79912.1"/>
    <property type="molecule type" value="Genomic_DNA"/>
</dbReference>